<dbReference type="InterPro" id="IPR033132">
    <property type="entry name" value="GH_1_N_CS"/>
</dbReference>
<dbReference type="PROSITE" id="PS00653">
    <property type="entry name" value="GLYCOSYL_HYDROL_F1_2"/>
    <property type="match status" value="1"/>
</dbReference>
<comment type="similarity">
    <text evidence="1 5">Belongs to the glycosyl hydrolase 1 family.</text>
</comment>
<dbReference type="GO" id="GO:0016787">
    <property type="term" value="F:hydrolase activity"/>
    <property type="evidence" value="ECO:0007669"/>
    <property type="project" value="UniProtKB-KW"/>
</dbReference>
<dbReference type="RefSeq" id="WP_311820980.1">
    <property type="nucleotide sequence ID" value="NZ_JARPYF010000001.1"/>
</dbReference>
<keyword evidence="2 6" id="KW-0378">Hydrolase</keyword>
<protein>
    <submittedName>
        <fullName evidence="7">Glycoside hydrolase family 1 protein</fullName>
    </submittedName>
</protein>
<sequence length="454" mass="52561">MEKKSFYWGASTSAFQVEGGYGEGGKGVATTDVRKVPAGVADSKVASDQYHHLKEDVLLMKELGITLYRFSFNWTRIMGNGYEENPAGIAFYNQLIDLCLENGITPFPTLYHFEMPQRFVEDFAGWQSRKCVEQFVKYAEICFRHFGDRVKYWGTINEQLIASAATDLNGNHETNPELKMKHMYQMSYHMSLAEKKTIEVFRKIVKDGKIGPICSMQVVYPETPAPNDILAARNAQDFLQNCFLDMSVFGRYPTSYSNYLKNKGWYPEIEEEDAAVLENNRPDFIGINYYCSTCVRALTDGEDNSKLPPFYRNELFTLGNNPHLTKTQWMEFGIDPEGLYIGMRDIYERYGLPMVVTENGLAYSDVLEGETVSDHYRIDYLEQHIKQCERLVEEGYPVFGYCPWSLLDLVSSHQGFKKRYGLVYVDRTDEDVKDCRRIPKESYFWYKNRIQSNK</sequence>
<accession>A0ABU3EVC0</accession>
<dbReference type="PRINTS" id="PR00131">
    <property type="entry name" value="GLHYDRLASE1"/>
</dbReference>
<evidence type="ECO:0000256" key="3">
    <source>
        <dbReference type="ARBA" id="ARBA00023295"/>
    </source>
</evidence>
<dbReference type="EMBL" id="JARPYI010000001">
    <property type="protein sequence ID" value="MDT2598813.1"/>
    <property type="molecule type" value="Genomic_DNA"/>
</dbReference>
<feature type="active site" description="Nucleophile" evidence="4">
    <location>
        <position position="358"/>
    </location>
</feature>
<dbReference type="Pfam" id="PF00232">
    <property type="entry name" value="Glyco_hydro_1"/>
    <property type="match status" value="1"/>
</dbReference>
<name>A0ABU3EVC0_9ENTE</name>
<evidence type="ECO:0000256" key="2">
    <source>
        <dbReference type="ARBA" id="ARBA00022801"/>
    </source>
</evidence>
<reference evidence="7 8" key="1">
    <citation type="submission" date="2023-03" db="EMBL/GenBank/DDBJ databases">
        <authorList>
            <person name="Shen W."/>
            <person name="Cai J."/>
        </authorList>
    </citation>
    <scope>NUCLEOTIDE SEQUENCE [LARGE SCALE GENOMIC DNA]</scope>
    <source>
        <strain evidence="7 8">D6-4</strain>
    </source>
</reference>
<dbReference type="PANTHER" id="PTHR10353:SF122">
    <property type="entry name" value="6-PHOSPHO-BETA-GLUCOSIDASE ASCB-RELATED"/>
    <property type="match status" value="1"/>
</dbReference>
<dbReference type="Proteomes" id="UP001252875">
    <property type="component" value="Unassembled WGS sequence"/>
</dbReference>
<organism evidence="7 8">
    <name type="scientific">Enterococcus hulanensis</name>
    <dbReference type="NCBI Taxonomy" id="2559929"/>
    <lineage>
        <taxon>Bacteria</taxon>
        <taxon>Bacillati</taxon>
        <taxon>Bacillota</taxon>
        <taxon>Bacilli</taxon>
        <taxon>Lactobacillales</taxon>
        <taxon>Enterococcaceae</taxon>
        <taxon>Enterococcus</taxon>
    </lineage>
</organism>
<dbReference type="InterPro" id="IPR001360">
    <property type="entry name" value="Glyco_hydro_1"/>
</dbReference>
<evidence type="ECO:0000256" key="4">
    <source>
        <dbReference type="PROSITE-ProRule" id="PRU10055"/>
    </source>
</evidence>
<dbReference type="InterPro" id="IPR017853">
    <property type="entry name" value="GH"/>
</dbReference>
<dbReference type="SUPFAM" id="SSF51445">
    <property type="entry name" value="(Trans)glycosidases"/>
    <property type="match status" value="1"/>
</dbReference>
<comment type="caution">
    <text evidence="7">The sequence shown here is derived from an EMBL/GenBank/DDBJ whole genome shotgun (WGS) entry which is preliminary data.</text>
</comment>
<gene>
    <name evidence="7" type="ORF">P7D85_03450</name>
</gene>
<proteinExistence type="inferred from homology"/>
<evidence type="ECO:0000256" key="5">
    <source>
        <dbReference type="RuleBase" id="RU003690"/>
    </source>
</evidence>
<evidence type="ECO:0000313" key="8">
    <source>
        <dbReference type="Proteomes" id="UP001252875"/>
    </source>
</evidence>
<dbReference type="Gene3D" id="3.20.20.80">
    <property type="entry name" value="Glycosidases"/>
    <property type="match status" value="1"/>
</dbReference>
<dbReference type="PROSITE" id="PS00572">
    <property type="entry name" value="GLYCOSYL_HYDROL_F1_1"/>
    <property type="match status" value="1"/>
</dbReference>
<dbReference type="InterPro" id="IPR018120">
    <property type="entry name" value="Glyco_hydro_1_AS"/>
</dbReference>
<evidence type="ECO:0000256" key="6">
    <source>
        <dbReference type="RuleBase" id="RU004468"/>
    </source>
</evidence>
<keyword evidence="3 6" id="KW-0326">Glycosidase</keyword>
<evidence type="ECO:0000256" key="1">
    <source>
        <dbReference type="ARBA" id="ARBA00010838"/>
    </source>
</evidence>
<dbReference type="PANTHER" id="PTHR10353">
    <property type="entry name" value="GLYCOSYL HYDROLASE"/>
    <property type="match status" value="1"/>
</dbReference>
<keyword evidence="8" id="KW-1185">Reference proteome</keyword>
<evidence type="ECO:0000313" key="7">
    <source>
        <dbReference type="EMBL" id="MDT2598813.1"/>
    </source>
</evidence>